<dbReference type="SUPFAM" id="SSF52540">
    <property type="entry name" value="P-loop containing nucleoside triphosphate hydrolases"/>
    <property type="match status" value="1"/>
</dbReference>
<evidence type="ECO:0000313" key="6">
    <source>
        <dbReference type="EMBL" id="CAF0720542.1"/>
    </source>
</evidence>
<dbReference type="AlphaFoldDB" id="A0A813MH87"/>
<evidence type="ECO:0000259" key="5">
    <source>
        <dbReference type="Pfam" id="PF04548"/>
    </source>
</evidence>
<protein>
    <recommendedName>
        <fullName evidence="5">AIG1-type G domain-containing protein</fullName>
    </recommendedName>
</protein>
<keyword evidence="3" id="KW-0342">GTP-binding</keyword>
<dbReference type="InterPro" id="IPR006703">
    <property type="entry name" value="G_AIG1"/>
</dbReference>
<sequence>MSNACGLIILGNSGVGKSFLANIILGKEHFQHDFSARSVTHRTESIICRLDDRQVRVYNIPGLIEGNEERITLNRREITRAFEEQNEHSVVVMYVFGHQNGRIRNEDLITFRAIHNAYTFSSDSLIIVINGLPRDRPKTYNEETEATLIDLLGMKPNKLCFIDRLIATETQQIDIRQQLTSAILNVRPRRHIQTNDIHLLSDDVSQLQADLNQMYIQLENDRSVHEDIITNMEQEVEAAKCVSTKVNLHRLATFREEEDHLINIIEQWEEKKVAYGTSKHYRLASTNKQNAQEQLEENSRRQRETTIILNVYEKEIEQVCFELEQIYGGQFDRQHQSIREYYILFDDLRFDSTILNVEHDFLNDLYSFTYIRYGQID</sequence>
<dbReference type="GO" id="GO:0005525">
    <property type="term" value="F:GTP binding"/>
    <property type="evidence" value="ECO:0007669"/>
    <property type="project" value="UniProtKB-KW"/>
</dbReference>
<dbReference type="InterPro" id="IPR045058">
    <property type="entry name" value="GIMA/IAN/Toc"/>
</dbReference>
<dbReference type="EMBL" id="CAJNOE010000008">
    <property type="protein sequence ID" value="CAF0720542.1"/>
    <property type="molecule type" value="Genomic_DNA"/>
</dbReference>
<dbReference type="Proteomes" id="UP000663860">
    <property type="component" value="Unassembled WGS sequence"/>
</dbReference>
<dbReference type="EMBL" id="CAJOBB010002208">
    <property type="protein sequence ID" value="CAF3948200.1"/>
    <property type="molecule type" value="Genomic_DNA"/>
</dbReference>
<comment type="caution">
    <text evidence="6">The sequence shown here is derived from an EMBL/GenBank/DDBJ whole genome shotgun (WGS) entry which is preliminary data.</text>
</comment>
<dbReference type="InterPro" id="IPR027417">
    <property type="entry name" value="P-loop_NTPase"/>
</dbReference>
<dbReference type="Pfam" id="PF04548">
    <property type="entry name" value="AIG1"/>
    <property type="match status" value="1"/>
</dbReference>
<evidence type="ECO:0000313" key="7">
    <source>
        <dbReference type="EMBL" id="CAF3948200.1"/>
    </source>
</evidence>
<dbReference type="PANTHER" id="PTHR10903">
    <property type="entry name" value="GTPASE, IMAP FAMILY MEMBER-RELATED"/>
    <property type="match status" value="1"/>
</dbReference>
<gene>
    <name evidence="6" type="ORF">IZO911_LOCUS1869</name>
    <name evidence="7" type="ORF">KXQ929_LOCUS25447</name>
</gene>
<accession>A0A813MH87</accession>
<dbReference type="Gene3D" id="3.40.50.300">
    <property type="entry name" value="P-loop containing nucleotide triphosphate hydrolases"/>
    <property type="match status" value="1"/>
</dbReference>
<feature type="domain" description="AIG1-type G" evidence="5">
    <location>
        <begin position="7"/>
        <end position="190"/>
    </location>
</feature>
<dbReference type="PANTHER" id="PTHR10903:SF184">
    <property type="entry name" value="GTP-BINDING PROTEIN A"/>
    <property type="match status" value="1"/>
</dbReference>
<name>A0A813MH87_9BILA</name>
<dbReference type="Proteomes" id="UP000663868">
    <property type="component" value="Unassembled WGS sequence"/>
</dbReference>
<reference evidence="6" key="1">
    <citation type="submission" date="2021-02" db="EMBL/GenBank/DDBJ databases">
        <authorList>
            <person name="Nowell W R."/>
        </authorList>
    </citation>
    <scope>NUCLEOTIDE SEQUENCE</scope>
</reference>
<feature type="coiled-coil region" evidence="4">
    <location>
        <begin position="215"/>
        <end position="301"/>
    </location>
</feature>
<evidence type="ECO:0000256" key="1">
    <source>
        <dbReference type="ARBA" id="ARBA00008535"/>
    </source>
</evidence>
<evidence type="ECO:0000313" key="8">
    <source>
        <dbReference type="Proteomes" id="UP000663860"/>
    </source>
</evidence>
<keyword evidence="2" id="KW-0547">Nucleotide-binding</keyword>
<comment type="similarity">
    <text evidence="1">Belongs to the TRAFAC class TrmE-Era-EngA-EngB-Septin-like GTPase superfamily. AIG1/Toc34/Toc159-like paraseptin GTPase family. IAN subfamily.</text>
</comment>
<evidence type="ECO:0000256" key="2">
    <source>
        <dbReference type="ARBA" id="ARBA00022741"/>
    </source>
</evidence>
<evidence type="ECO:0000256" key="4">
    <source>
        <dbReference type="SAM" id="Coils"/>
    </source>
</evidence>
<keyword evidence="4" id="KW-0175">Coiled coil</keyword>
<proteinExistence type="inferred from homology"/>
<organism evidence="6 8">
    <name type="scientific">Adineta steineri</name>
    <dbReference type="NCBI Taxonomy" id="433720"/>
    <lineage>
        <taxon>Eukaryota</taxon>
        <taxon>Metazoa</taxon>
        <taxon>Spiralia</taxon>
        <taxon>Gnathifera</taxon>
        <taxon>Rotifera</taxon>
        <taxon>Eurotatoria</taxon>
        <taxon>Bdelloidea</taxon>
        <taxon>Adinetida</taxon>
        <taxon>Adinetidae</taxon>
        <taxon>Adineta</taxon>
    </lineage>
</organism>
<evidence type="ECO:0000256" key="3">
    <source>
        <dbReference type="ARBA" id="ARBA00023134"/>
    </source>
</evidence>